<evidence type="ECO:0000313" key="1">
    <source>
        <dbReference type="EMBL" id="CAB0002758.1"/>
    </source>
</evidence>
<gene>
    <name evidence="1" type="ORF">NTEN_LOCUS8545</name>
</gene>
<organism evidence="1 2">
    <name type="scientific">Nesidiocoris tenuis</name>
    <dbReference type="NCBI Taxonomy" id="355587"/>
    <lineage>
        <taxon>Eukaryota</taxon>
        <taxon>Metazoa</taxon>
        <taxon>Ecdysozoa</taxon>
        <taxon>Arthropoda</taxon>
        <taxon>Hexapoda</taxon>
        <taxon>Insecta</taxon>
        <taxon>Pterygota</taxon>
        <taxon>Neoptera</taxon>
        <taxon>Paraneoptera</taxon>
        <taxon>Hemiptera</taxon>
        <taxon>Heteroptera</taxon>
        <taxon>Panheteroptera</taxon>
        <taxon>Cimicomorpha</taxon>
        <taxon>Miridae</taxon>
        <taxon>Dicyphina</taxon>
        <taxon>Nesidiocoris</taxon>
    </lineage>
</organism>
<dbReference type="EMBL" id="CADCXU010012868">
    <property type="protein sequence ID" value="CAB0002758.1"/>
    <property type="molecule type" value="Genomic_DNA"/>
</dbReference>
<dbReference type="Proteomes" id="UP000479000">
    <property type="component" value="Unassembled WGS sequence"/>
</dbReference>
<feature type="non-terminal residue" evidence="1">
    <location>
        <position position="79"/>
    </location>
</feature>
<accession>A0A6H5GIN4</accession>
<sequence>MKFDSANWSLWRKGRLGNSLQLYAVELWRLVLKFLRLAVAGSPLKNGGRVARASSCSNGSAAGFIPRTLNCRKSIKRLQ</sequence>
<proteinExistence type="predicted"/>
<protein>
    <submittedName>
        <fullName evidence="1">Uncharacterized protein</fullName>
    </submittedName>
</protein>
<dbReference type="AlphaFoldDB" id="A0A6H5GIN4"/>
<evidence type="ECO:0000313" key="2">
    <source>
        <dbReference type="Proteomes" id="UP000479000"/>
    </source>
</evidence>
<keyword evidence="2" id="KW-1185">Reference proteome</keyword>
<name>A0A6H5GIN4_9HEMI</name>
<reference evidence="1 2" key="1">
    <citation type="submission" date="2020-02" db="EMBL/GenBank/DDBJ databases">
        <authorList>
            <person name="Ferguson B K."/>
        </authorList>
    </citation>
    <scope>NUCLEOTIDE SEQUENCE [LARGE SCALE GENOMIC DNA]</scope>
</reference>